<proteinExistence type="predicted"/>
<dbReference type="Proteomes" id="UP000238479">
    <property type="component" value="Chromosome 6"/>
</dbReference>
<keyword evidence="2" id="KW-1185">Reference proteome</keyword>
<accession>A0A2P6PQQ3</accession>
<reference evidence="1 2" key="1">
    <citation type="journal article" date="2018" name="Nat. Genet.">
        <title>The Rosa genome provides new insights in the design of modern roses.</title>
        <authorList>
            <person name="Bendahmane M."/>
        </authorList>
    </citation>
    <scope>NUCLEOTIDE SEQUENCE [LARGE SCALE GENOMIC DNA]</scope>
    <source>
        <strain evidence="2">cv. Old Blush</strain>
    </source>
</reference>
<evidence type="ECO:0000313" key="2">
    <source>
        <dbReference type="Proteomes" id="UP000238479"/>
    </source>
</evidence>
<protein>
    <submittedName>
        <fullName evidence="1">Uncharacterized protein</fullName>
    </submittedName>
</protein>
<gene>
    <name evidence="1" type="ORF">RchiOBHm_Chr6g0270511</name>
</gene>
<dbReference type="AlphaFoldDB" id="A0A2P6PQQ3"/>
<name>A0A2P6PQQ3_ROSCH</name>
<organism evidence="1 2">
    <name type="scientific">Rosa chinensis</name>
    <name type="common">China rose</name>
    <dbReference type="NCBI Taxonomy" id="74649"/>
    <lineage>
        <taxon>Eukaryota</taxon>
        <taxon>Viridiplantae</taxon>
        <taxon>Streptophyta</taxon>
        <taxon>Embryophyta</taxon>
        <taxon>Tracheophyta</taxon>
        <taxon>Spermatophyta</taxon>
        <taxon>Magnoliopsida</taxon>
        <taxon>eudicotyledons</taxon>
        <taxon>Gunneridae</taxon>
        <taxon>Pentapetalae</taxon>
        <taxon>rosids</taxon>
        <taxon>fabids</taxon>
        <taxon>Rosales</taxon>
        <taxon>Rosaceae</taxon>
        <taxon>Rosoideae</taxon>
        <taxon>Rosoideae incertae sedis</taxon>
        <taxon>Rosa</taxon>
    </lineage>
</organism>
<sequence length="84" mass="9664">MGMFSDAFSIQNNYLLNHTEVRLENVHISPVDRHILVLEECRRIWSGLRVGIVFRRLSVPYQFGVNSSVVVCYLDIGCVLLLIE</sequence>
<dbReference type="Gramene" id="PRQ24269">
    <property type="protein sequence ID" value="PRQ24269"/>
    <property type="gene ID" value="RchiOBHm_Chr6g0270511"/>
</dbReference>
<comment type="caution">
    <text evidence="1">The sequence shown here is derived from an EMBL/GenBank/DDBJ whole genome shotgun (WGS) entry which is preliminary data.</text>
</comment>
<dbReference type="EMBL" id="PDCK01000044">
    <property type="protein sequence ID" value="PRQ24269.1"/>
    <property type="molecule type" value="Genomic_DNA"/>
</dbReference>
<evidence type="ECO:0000313" key="1">
    <source>
        <dbReference type="EMBL" id="PRQ24269.1"/>
    </source>
</evidence>